<comment type="subunit">
    <text evidence="12">Homodimer.</text>
</comment>
<dbReference type="RefSeq" id="WP_004176160.1">
    <property type="nucleotide sequence ID" value="NZ_BAABZZ010000042.1"/>
</dbReference>
<organism evidence="14 15">
    <name type="scientific">Klebsiella pneumoniae</name>
    <dbReference type="NCBI Taxonomy" id="573"/>
    <lineage>
        <taxon>Bacteria</taxon>
        <taxon>Pseudomonadati</taxon>
        <taxon>Pseudomonadota</taxon>
        <taxon>Gammaproteobacteria</taxon>
        <taxon>Enterobacterales</taxon>
        <taxon>Enterobacteriaceae</taxon>
        <taxon>Klebsiella/Raoultella group</taxon>
        <taxon>Klebsiella</taxon>
        <taxon>Klebsiella pneumoniae complex</taxon>
    </lineage>
</organism>
<evidence type="ECO:0000256" key="10">
    <source>
        <dbReference type="ARBA" id="ARBA00022958"/>
    </source>
</evidence>
<keyword evidence="8 12" id="KW-0067">ATP-binding</keyword>
<keyword evidence="6 12" id="KW-0547">Nucleotide-binding</keyword>
<comment type="catalytic activity">
    <reaction evidence="12">
        <text>D-ribose + ATP = D-ribose 5-phosphate + ADP + H(+)</text>
        <dbReference type="Rhea" id="RHEA:13697"/>
        <dbReference type="ChEBI" id="CHEBI:15378"/>
        <dbReference type="ChEBI" id="CHEBI:30616"/>
        <dbReference type="ChEBI" id="CHEBI:47013"/>
        <dbReference type="ChEBI" id="CHEBI:78346"/>
        <dbReference type="ChEBI" id="CHEBI:456216"/>
        <dbReference type="EC" id="2.7.1.15"/>
    </reaction>
</comment>
<evidence type="ECO:0000256" key="7">
    <source>
        <dbReference type="ARBA" id="ARBA00022777"/>
    </source>
</evidence>
<keyword evidence="5 12" id="KW-0479">Metal-binding</keyword>
<dbReference type="PANTHER" id="PTHR10584:SF166">
    <property type="entry name" value="RIBOKINASE"/>
    <property type="match status" value="1"/>
</dbReference>
<evidence type="ECO:0000256" key="9">
    <source>
        <dbReference type="ARBA" id="ARBA00022842"/>
    </source>
</evidence>
<dbReference type="PRINTS" id="PR00990">
    <property type="entry name" value="RIBOKINASE"/>
</dbReference>
<feature type="binding site" evidence="12">
    <location>
        <position position="182"/>
    </location>
    <ligand>
        <name>ATP</name>
        <dbReference type="ChEBI" id="CHEBI:30616"/>
    </ligand>
</feature>
<sequence>MRVYVTGNITVDETWSIPDIPKKGASIHGVKVSQDIGGKGANQAIILSRCGIETHLIAATGNDSNGAWIRQQIKNEPLTLLPDGHFNQHSDTSIILNSADGDNAIITTTAAADTFSLDEMIPHMADAVAGDILLQQGNFSLDKTRALFQYARSRGMTTVFNPSPVNPDFCHLWPLIDIAVVNESEAELLQPYGVKTLVITQGAAGAWLVQEGQRQFCPAVPAEALDTTGAGDTFLAVMLASALLRGVAPDALALAHASRAAAITVSRRGTLSAFPGSRELAALLTTDGAR</sequence>
<dbReference type="SUPFAM" id="SSF53613">
    <property type="entry name" value="Ribokinase-like"/>
    <property type="match status" value="1"/>
</dbReference>
<evidence type="ECO:0000313" key="14">
    <source>
        <dbReference type="EMBL" id="STV60932.1"/>
    </source>
</evidence>
<evidence type="ECO:0000256" key="6">
    <source>
        <dbReference type="ARBA" id="ARBA00022741"/>
    </source>
</evidence>
<dbReference type="GO" id="GO:0046872">
    <property type="term" value="F:metal ion binding"/>
    <property type="evidence" value="ECO:0007669"/>
    <property type="project" value="UniProtKB-KW"/>
</dbReference>
<reference evidence="14 15" key="1">
    <citation type="submission" date="2018-06" db="EMBL/GenBank/DDBJ databases">
        <authorList>
            <consortium name="Pathogen Informatics"/>
            <person name="Doyle S."/>
        </authorList>
    </citation>
    <scope>NUCLEOTIDE SEQUENCE [LARGE SCALE GENOMIC DNA]</scope>
    <source>
        <strain evidence="14 15">NCTC11679</strain>
    </source>
</reference>
<comment type="activity regulation">
    <text evidence="12">Activated by a monovalent cation that binds near, but not in, the active site. The most likely occupant of the site in vivo is potassium. Ion binding induces a conformational change that may alter substrate affinity.</text>
</comment>
<evidence type="ECO:0000256" key="5">
    <source>
        <dbReference type="ARBA" id="ARBA00022723"/>
    </source>
</evidence>
<feature type="binding site" evidence="12">
    <location>
        <position position="226"/>
    </location>
    <ligand>
        <name>K(+)</name>
        <dbReference type="ChEBI" id="CHEBI:29103"/>
    </ligand>
</feature>
<evidence type="ECO:0000313" key="15">
    <source>
        <dbReference type="Proteomes" id="UP000255239"/>
    </source>
</evidence>
<protein>
    <recommendedName>
        <fullName evidence="3 12">Ribokinase</fullName>
        <shortName evidence="12">RK</shortName>
        <ecNumber evidence="2 12">2.7.1.15</ecNumber>
    </recommendedName>
</protein>
<dbReference type="Gene3D" id="3.40.1190.20">
    <property type="match status" value="1"/>
</dbReference>
<proteinExistence type="inferred from homology"/>
<comment type="similarity">
    <text evidence="12">Belongs to the carbohydrate kinase PfkB family. Ribokinase subfamily.</text>
</comment>
<dbReference type="PANTHER" id="PTHR10584">
    <property type="entry name" value="SUGAR KINASE"/>
    <property type="match status" value="1"/>
</dbReference>
<evidence type="ECO:0000256" key="1">
    <source>
        <dbReference type="ARBA" id="ARBA00005380"/>
    </source>
</evidence>
<evidence type="ECO:0000256" key="11">
    <source>
        <dbReference type="ARBA" id="ARBA00023277"/>
    </source>
</evidence>
<comment type="cofactor">
    <cofactor evidence="12">
        <name>Mg(2+)</name>
        <dbReference type="ChEBI" id="CHEBI:18420"/>
    </cofactor>
    <text evidence="12">Requires a divalent cation, most likely magnesium in vivo, as an electrophilic catalyst to aid phosphoryl group transfer. It is the chelate of the metal and the nucleotide that is the actual substrate.</text>
</comment>
<comment type="similarity">
    <text evidence="1">Belongs to the carbohydrate kinase pfkB family.</text>
</comment>
<keyword evidence="7 12" id="KW-0418">Kinase</keyword>
<dbReference type="GO" id="GO:0019303">
    <property type="term" value="P:D-ribose catabolic process"/>
    <property type="evidence" value="ECO:0007669"/>
    <property type="project" value="UniProtKB-UniRule"/>
</dbReference>
<evidence type="ECO:0000256" key="8">
    <source>
        <dbReference type="ARBA" id="ARBA00022840"/>
    </source>
</evidence>
<feature type="binding site" evidence="12">
    <location>
        <position position="264"/>
    </location>
    <ligand>
        <name>K(+)</name>
        <dbReference type="ChEBI" id="CHEBI:29103"/>
    </ligand>
</feature>
<feature type="binding site" evidence="12">
    <location>
        <position position="232"/>
    </location>
    <ligand>
        <name>substrate</name>
    </ligand>
</feature>
<dbReference type="GO" id="GO:0004747">
    <property type="term" value="F:ribokinase activity"/>
    <property type="evidence" value="ECO:0007669"/>
    <property type="project" value="UniProtKB-UniRule"/>
</dbReference>
<dbReference type="GO" id="GO:0005737">
    <property type="term" value="C:cytoplasm"/>
    <property type="evidence" value="ECO:0007669"/>
    <property type="project" value="UniProtKB-SubCell"/>
</dbReference>
<evidence type="ECO:0000256" key="2">
    <source>
        <dbReference type="ARBA" id="ARBA00012035"/>
    </source>
</evidence>
<dbReference type="EMBL" id="UGMG01000001">
    <property type="protein sequence ID" value="STV60932.1"/>
    <property type="molecule type" value="Genomic_DNA"/>
</dbReference>
<dbReference type="GO" id="GO:0005524">
    <property type="term" value="F:ATP binding"/>
    <property type="evidence" value="ECO:0007669"/>
    <property type="project" value="UniProtKB-UniRule"/>
</dbReference>
<keyword evidence="12" id="KW-0963">Cytoplasm</keyword>
<dbReference type="PROSITE" id="PS00583">
    <property type="entry name" value="PFKB_KINASES_1"/>
    <property type="match status" value="1"/>
</dbReference>
<dbReference type="EC" id="2.7.1.15" evidence="2 12"/>
<keyword evidence="10 12" id="KW-0630">Potassium</keyword>
<name>A0A098CB48_KLEPN</name>
<feature type="binding site" evidence="12">
    <location>
        <begin position="200"/>
        <end position="205"/>
    </location>
    <ligand>
        <name>ATP</name>
        <dbReference type="ChEBI" id="CHEBI:30616"/>
    </ligand>
</feature>
<evidence type="ECO:0000256" key="3">
    <source>
        <dbReference type="ARBA" id="ARBA00016943"/>
    </source>
</evidence>
<dbReference type="Proteomes" id="UP000255239">
    <property type="component" value="Unassembled WGS sequence"/>
</dbReference>
<dbReference type="InterPro" id="IPR029056">
    <property type="entry name" value="Ribokinase-like"/>
</dbReference>
<feature type="binding site" evidence="12">
    <location>
        <begin position="10"/>
        <end position="12"/>
    </location>
    <ligand>
        <name>substrate</name>
    </ligand>
</feature>
<dbReference type="HAMAP" id="MF_01987">
    <property type="entry name" value="Ribokinase"/>
    <property type="match status" value="1"/>
</dbReference>
<dbReference type="InterPro" id="IPR002139">
    <property type="entry name" value="Ribo/fructo_kinase"/>
</dbReference>
<evidence type="ECO:0000256" key="4">
    <source>
        <dbReference type="ARBA" id="ARBA00022679"/>
    </source>
</evidence>
<comment type="caution">
    <text evidence="12">Lacks conserved residue(s) required for the propagation of feature annotation.</text>
</comment>
<dbReference type="Pfam" id="PF00294">
    <property type="entry name" value="PfkB"/>
    <property type="match status" value="1"/>
</dbReference>
<comment type="function">
    <text evidence="12">Catalyzes the phosphorylation of ribose at O-5 in a reaction requiring ATP and magnesium. The resulting D-ribose-5-phosphate can then be used either for sythesis of nucleotides, histidine, and tryptophan, or as a component of the pentose phosphate pathway.</text>
</comment>
<dbReference type="InterPro" id="IPR011877">
    <property type="entry name" value="Ribokinase"/>
</dbReference>
<comment type="subcellular location">
    <subcellularLocation>
        <location evidence="12">Cytoplasm</location>
    </subcellularLocation>
</comment>
<feature type="binding site" evidence="12">
    <location>
        <begin position="231"/>
        <end position="232"/>
    </location>
    <ligand>
        <name>ATP</name>
        <dbReference type="ChEBI" id="CHEBI:30616"/>
    </ligand>
</feature>
<dbReference type="InterPro" id="IPR002173">
    <property type="entry name" value="Carboh/pur_kinase_PfkB_CS"/>
</dbReference>
<dbReference type="UniPathway" id="UPA00916">
    <property type="reaction ID" value="UER00889"/>
</dbReference>
<feature type="binding site" evidence="12">
    <location>
        <position position="267"/>
    </location>
    <ligand>
        <name>K(+)</name>
        <dbReference type="ChEBI" id="CHEBI:29103"/>
    </ligand>
</feature>
<gene>
    <name evidence="14" type="primary">rbsK_1</name>
    <name evidence="12" type="synonym">rbsK</name>
    <name evidence="14" type="ORF">NCTC11679_02678</name>
</gene>
<dbReference type="AlphaFoldDB" id="A0A098CB48"/>
<evidence type="ECO:0000256" key="12">
    <source>
        <dbReference type="HAMAP-Rule" id="MF_01987"/>
    </source>
</evidence>
<feature type="domain" description="Carbohydrate kinase PfkB" evidence="13">
    <location>
        <begin position="23"/>
        <end position="272"/>
    </location>
</feature>
<keyword evidence="9 12" id="KW-0460">Magnesium</keyword>
<comment type="pathway">
    <text evidence="12">Carbohydrate metabolism; D-ribose degradation; D-ribose 5-phosphate from beta-D-ribopyranose: step 2/2.</text>
</comment>
<feature type="active site" description="Proton acceptor" evidence="12">
    <location>
        <position position="232"/>
    </location>
</feature>
<keyword evidence="11 12" id="KW-0119">Carbohydrate metabolism</keyword>
<accession>A0A098CB48</accession>
<keyword evidence="4 12" id="KW-0808">Transferase</keyword>
<evidence type="ECO:0000259" key="13">
    <source>
        <dbReference type="Pfam" id="PF00294"/>
    </source>
</evidence>
<feature type="binding site" evidence="12">
    <location>
        <begin position="38"/>
        <end position="42"/>
    </location>
    <ligand>
        <name>substrate</name>
    </ligand>
</feature>
<feature type="binding site" evidence="12">
    <location>
        <position position="269"/>
    </location>
    <ligand>
        <name>K(+)</name>
        <dbReference type="ChEBI" id="CHEBI:29103"/>
    </ligand>
</feature>
<dbReference type="InterPro" id="IPR011611">
    <property type="entry name" value="PfkB_dom"/>
</dbReference>
<feature type="binding site" evidence="12">
    <location>
        <position position="228"/>
    </location>
    <ligand>
        <name>K(+)</name>
        <dbReference type="ChEBI" id="CHEBI:29103"/>
    </ligand>
</feature>